<reference evidence="2 3" key="1">
    <citation type="submission" date="2020-08" db="EMBL/GenBank/DDBJ databases">
        <title>Genomic Encyclopedia of Type Strains, Phase IV (KMG-IV): sequencing the most valuable type-strain genomes for metagenomic binning, comparative biology and taxonomic classification.</title>
        <authorList>
            <person name="Goeker M."/>
        </authorList>
    </citation>
    <scope>NUCLEOTIDE SEQUENCE [LARGE SCALE GENOMIC DNA]</scope>
    <source>
        <strain evidence="2 3">DSM 102238</strain>
    </source>
</reference>
<keyword evidence="3" id="KW-1185">Reference proteome</keyword>
<comment type="caution">
    <text evidence="2">The sequence shown here is derived from an EMBL/GenBank/DDBJ whole genome shotgun (WGS) entry which is preliminary data.</text>
</comment>
<proteinExistence type="predicted"/>
<evidence type="ECO:0000313" key="2">
    <source>
        <dbReference type="EMBL" id="MBB3996246.1"/>
    </source>
</evidence>
<dbReference type="RefSeq" id="WP_183199049.1">
    <property type="nucleotide sequence ID" value="NZ_JACIEK010000001.1"/>
</dbReference>
<organism evidence="2 3">
    <name type="scientific">Aureimonas pseudogalii</name>
    <dbReference type="NCBI Taxonomy" id="1744844"/>
    <lineage>
        <taxon>Bacteria</taxon>
        <taxon>Pseudomonadati</taxon>
        <taxon>Pseudomonadota</taxon>
        <taxon>Alphaproteobacteria</taxon>
        <taxon>Hyphomicrobiales</taxon>
        <taxon>Aurantimonadaceae</taxon>
        <taxon>Aureimonas</taxon>
    </lineage>
</organism>
<accession>A0A7W6E7N2</accession>
<gene>
    <name evidence="2" type="ORF">GGR04_000067</name>
</gene>
<name>A0A7W6E7N2_9HYPH</name>
<feature type="compositionally biased region" description="Polar residues" evidence="1">
    <location>
        <begin position="65"/>
        <end position="78"/>
    </location>
</feature>
<dbReference type="Proteomes" id="UP000542776">
    <property type="component" value="Unassembled WGS sequence"/>
</dbReference>
<evidence type="ECO:0000313" key="3">
    <source>
        <dbReference type="Proteomes" id="UP000542776"/>
    </source>
</evidence>
<feature type="region of interest" description="Disordered" evidence="1">
    <location>
        <begin position="49"/>
        <end position="78"/>
    </location>
</feature>
<dbReference type="EMBL" id="JACIEK010000001">
    <property type="protein sequence ID" value="MBB3996246.1"/>
    <property type="molecule type" value="Genomic_DNA"/>
</dbReference>
<sequence>MPTLVRLLSLIVLLVGAVVGVMAALVTFVEPRQTEIVVPVPLPNVAQAPAATSPGVPAAPEPLRDTTTTGSLAPVTTP</sequence>
<evidence type="ECO:0000256" key="1">
    <source>
        <dbReference type="SAM" id="MobiDB-lite"/>
    </source>
</evidence>
<protein>
    <submittedName>
        <fullName evidence="2">Uncharacterized protein</fullName>
    </submittedName>
</protein>
<dbReference type="AlphaFoldDB" id="A0A7W6E7N2"/>